<organism evidence="4 5">
    <name type="scientific">Pedobacter quisquiliarum</name>
    <dbReference type="NCBI Taxonomy" id="1834438"/>
    <lineage>
        <taxon>Bacteria</taxon>
        <taxon>Pseudomonadati</taxon>
        <taxon>Bacteroidota</taxon>
        <taxon>Sphingobacteriia</taxon>
        <taxon>Sphingobacteriales</taxon>
        <taxon>Sphingobacteriaceae</taxon>
        <taxon>Pedobacter</taxon>
    </lineage>
</organism>
<evidence type="ECO:0000313" key="4">
    <source>
        <dbReference type="EMBL" id="GGC66574.1"/>
    </source>
</evidence>
<dbReference type="EMBL" id="BMIL01000006">
    <property type="protein sequence ID" value="GGC66574.1"/>
    <property type="molecule type" value="Genomic_DNA"/>
</dbReference>
<sequence length="648" mass="72725">MTAINYVTRHFLLLLALSAITSFSQAQIRLPKVFGDNMVLQRQQPIPFWGNATAGQQVTVELAGKRYTTRADVHGKWKLKTDAFSHGGPYQISVYEGGKKQESIQLKNVMIGDVWIASGQSNMEWQVSQSKDAQKEIRNARYPNIRFFIVPHAKQVHLQDTLPGGSWVSMDTAGVKTASAVAYFFARDLQRDLNIPIGIVQSTWGGTPVEAWTSRTKLLSSDITKDRVRVNDTITPAHFIKDSLDLVKFWDIVYNPTESVVNQVTKEKYDDANWPSAVMPKTLKDMNMAGFEGIVWLRKEITLDESMLKSKELELELGKPEMNYTLYVNGALIAKTVWNANLSHKYKIPAALLKSGKNTIALRMAFLWGGGGFNPSTEGMYIGDGQQRITLTGAWKYQQNLEAAIPMIRNYHRYPAYLYNAMINPLIPYGVKGFIWYQGEDNASAPLEYRSLFPMLIQDWRSRWQQGNTAFLYVQLANYMQRKQMPSESDWATLREAQTMTLAEPNSGMAVITDVGEADDIHPKNKQEVGRRLALLARKQVYKDQIQAHSPMYHHHQIQGSVVTITFKETGTGLKTLDGAPVKGFALAGADGVFHWATAKIVGDKVMVTSEKVDAPKFVRYAWADNPEANLVNSAGLPAVSFRTDNAN</sequence>
<dbReference type="SUPFAM" id="SSF49785">
    <property type="entry name" value="Galactose-binding domain-like"/>
    <property type="match status" value="1"/>
</dbReference>
<dbReference type="Pfam" id="PF03629">
    <property type="entry name" value="SASA"/>
    <property type="match status" value="2"/>
</dbReference>
<dbReference type="PANTHER" id="PTHR22901:SF0">
    <property type="entry name" value="SIALATE O-ACETYLESTERASE"/>
    <property type="match status" value="1"/>
</dbReference>
<dbReference type="InterPro" id="IPR005181">
    <property type="entry name" value="SASA"/>
</dbReference>
<evidence type="ECO:0000256" key="1">
    <source>
        <dbReference type="ARBA" id="ARBA00022801"/>
    </source>
</evidence>
<dbReference type="Gene3D" id="2.60.40.10">
    <property type="entry name" value="Immunoglobulins"/>
    <property type="match status" value="1"/>
</dbReference>
<dbReference type="GO" id="GO:0001681">
    <property type="term" value="F:sialate O-acetylesterase activity"/>
    <property type="evidence" value="ECO:0007669"/>
    <property type="project" value="InterPro"/>
</dbReference>
<name>A0A916UD23_9SPHI</name>
<feature type="domain" description="Sialate O-acetylesterase" evidence="3">
    <location>
        <begin position="416"/>
        <end position="534"/>
    </location>
</feature>
<proteinExistence type="predicted"/>
<reference evidence="4" key="2">
    <citation type="submission" date="2020-09" db="EMBL/GenBank/DDBJ databases">
        <authorList>
            <person name="Sun Q."/>
            <person name="Zhou Y."/>
        </authorList>
    </citation>
    <scope>NUCLEOTIDE SEQUENCE</scope>
    <source>
        <strain evidence="4">CGMCC 1.15343</strain>
    </source>
</reference>
<dbReference type="SUPFAM" id="SSF52266">
    <property type="entry name" value="SGNH hydrolase"/>
    <property type="match status" value="1"/>
</dbReference>
<dbReference type="AlphaFoldDB" id="A0A916UD23"/>
<dbReference type="PANTHER" id="PTHR22901">
    <property type="entry name" value="SIALATE O-ACETYLESTERASE"/>
    <property type="match status" value="1"/>
</dbReference>
<keyword evidence="5" id="KW-1185">Reference proteome</keyword>
<feature type="chain" id="PRO_5037479641" evidence="2">
    <location>
        <begin position="27"/>
        <end position="648"/>
    </location>
</feature>
<evidence type="ECO:0000259" key="3">
    <source>
        <dbReference type="Pfam" id="PF03629"/>
    </source>
</evidence>
<gene>
    <name evidence="4" type="ORF">GCM10011387_19970</name>
</gene>
<dbReference type="InterPro" id="IPR039329">
    <property type="entry name" value="SIAE"/>
</dbReference>
<accession>A0A916UD23</accession>
<dbReference type="InterPro" id="IPR008979">
    <property type="entry name" value="Galactose-bd-like_sf"/>
</dbReference>
<evidence type="ECO:0000256" key="2">
    <source>
        <dbReference type="SAM" id="SignalP"/>
    </source>
</evidence>
<dbReference type="Proteomes" id="UP000651668">
    <property type="component" value="Unassembled WGS sequence"/>
</dbReference>
<feature type="signal peptide" evidence="2">
    <location>
        <begin position="1"/>
        <end position="26"/>
    </location>
</feature>
<comment type="caution">
    <text evidence="4">The sequence shown here is derived from an EMBL/GenBank/DDBJ whole genome shotgun (WGS) entry which is preliminary data.</text>
</comment>
<keyword evidence="2" id="KW-0732">Signal</keyword>
<dbReference type="GO" id="GO:0005975">
    <property type="term" value="P:carbohydrate metabolic process"/>
    <property type="evidence" value="ECO:0007669"/>
    <property type="project" value="TreeGrafter"/>
</dbReference>
<protein>
    <submittedName>
        <fullName evidence="4">9-O-acetylesterase</fullName>
    </submittedName>
</protein>
<feature type="domain" description="Sialate O-acetylesterase" evidence="3">
    <location>
        <begin position="113"/>
        <end position="232"/>
    </location>
</feature>
<reference evidence="4" key="1">
    <citation type="journal article" date="2014" name="Int. J. Syst. Evol. Microbiol.">
        <title>Complete genome sequence of Corynebacterium casei LMG S-19264T (=DSM 44701T), isolated from a smear-ripened cheese.</title>
        <authorList>
            <consortium name="US DOE Joint Genome Institute (JGI-PGF)"/>
            <person name="Walter F."/>
            <person name="Albersmeier A."/>
            <person name="Kalinowski J."/>
            <person name="Ruckert C."/>
        </authorList>
    </citation>
    <scope>NUCLEOTIDE SEQUENCE</scope>
    <source>
        <strain evidence="4">CGMCC 1.15343</strain>
    </source>
</reference>
<dbReference type="InterPro" id="IPR036514">
    <property type="entry name" value="SGNH_hydro_sf"/>
</dbReference>
<dbReference type="InterPro" id="IPR013783">
    <property type="entry name" value="Ig-like_fold"/>
</dbReference>
<evidence type="ECO:0000313" key="5">
    <source>
        <dbReference type="Proteomes" id="UP000651668"/>
    </source>
</evidence>
<dbReference type="RefSeq" id="WP_188626754.1">
    <property type="nucleotide sequence ID" value="NZ_BMIL01000006.1"/>
</dbReference>
<dbReference type="Gene3D" id="3.40.50.1110">
    <property type="entry name" value="SGNH hydrolase"/>
    <property type="match status" value="2"/>
</dbReference>
<keyword evidence="1" id="KW-0378">Hydrolase</keyword>